<comment type="catalytic activity">
    <reaction evidence="1">
        <text>ATP + protein L-histidine = ADP + protein N-phospho-L-histidine.</text>
        <dbReference type="EC" id="2.7.13.3"/>
    </reaction>
</comment>
<keyword evidence="9" id="KW-0902">Two-component regulatory system</keyword>
<organism evidence="13 14">
    <name type="scientific">Hydrogeniiclostridium mannosilyticum</name>
    <dbReference type="NCBI Taxonomy" id="2764322"/>
    <lineage>
        <taxon>Bacteria</taxon>
        <taxon>Bacillati</taxon>
        <taxon>Bacillota</taxon>
        <taxon>Clostridia</taxon>
        <taxon>Eubacteriales</taxon>
        <taxon>Acutalibacteraceae</taxon>
        <taxon>Hydrogeniiclostridium</taxon>
    </lineage>
</organism>
<evidence type="ECO:0000256" key="2">
    <source>
        <dbReference type="ARBA" id="ARBA00004651"/>
    </source>
</evidence>
<evidence type="ECO:0000259" key="12">
    <source>
        <dbReference type="PROSITE" id="PS50109"/>
    </source>
</evidence>
<keyword evidence="10 11" id="KW-0472">Membrane</keyword>
<keyword evidence="8 11" id="KW-1133">Transmembrane helix</keyword>
<dbReference type="Proteomes" id="UP000249377">
    <property type="component" value="Unassembled WGS sequence"/>
</dbReference>
<evidence type="ECO:0000256" key="4">
    <source>
        <dbReference type="ARBA" id="ARBA00022475"/>
    </source>
</evidence>
<evidence type="ECO:0000256" key="7">
    <source>
        <dbReference type="ARBA" id="ARBA00022777"/>
    </source>
</evidence>
<dbReference type="PROSITE" id="PS50109">
    <property type="entry name" value="HIS_KIN"/>
    <property type="match status" value="1"/>
</dbReference>
<evidence type="ECO:0000313" key="14">
    <source>
        <dbReference type="Proteomes" id="UP000249377"/>
    </source>
</evidence>
<feature type="domain" description="Histidine kinase" evidence="12">
    <location>
        <begin position="117"/>
        <end position="321"/>
    </location>
</feature>
<dbReference type="GO" id="GO:0004721">
    <property type="term" value="F:phosphoprotein phosphatase activity"/>
    <property type="evidence" value="ECO:0007669"/>
    <property type="project" value="TreeGrafter"/>
</dbReference>
<feature type="transmembrane region" description="Helical" evidence="11">
    <location>
        <begin position="7"/>
        <end position="25"/>
    </location>
</feature>
<dbReference type="AlphaFoldDB" id="A0A328ULV2"/>
<comment type="subcellular location">
    <subcellularLocation>
        <location evidence="2">Cell membrane</location>
        <topology evidence="2">Multi-pass membrane protein</topology>
    </subcellularLocation>
</comment>
<reference evidence="13 14" key="1">
    <citation type="submission" date="2018-06" db="EMBL/GenBank/DDBJ databases">
        <title>Noncontiguous genome sequence of Ruminococcaceae bacterium ASD2818.</title>
        <authorList>
            <person name="Chaplin A.V."/>
            <person name="Sokolova S.R."/>
            <person name="Kochetkova T.O."/>
            <person name="Goltsov A.Y."/>
            <person name="Trofimov D.Y."/>
            <person name="Efimov B.A."/>
        </authorList>
    </citation>
    <scope>NUCLEOTIDE SEQUENCE [LARGE SCALE GENOMIC DNA]</scope>
    <source>
        <strain evidence="13 14">ASD2818</strain>
    </source>
</reference>
<dbReference type="PANTHER" id="PTHR45453">
    <property type="entry name" value="PHOSPHATE REGULON SENSOR PROTEIN PHOR"/>
    <property type="match status" value="1"/>
</dbReference>
<dbReference type="EMBL" id="QLYR01000001">
    <property type="protein sequence ID" value="RAQ30463.1"/>
    <property type="molecule type" value="Genomic_DNA"/>
</dbReference>
<dbReference type="PRINTS" id="PR00344">
    <property type="entry name" value="BCTRLSENSOR"/>
</dbReference>
<evidence type="ECO:0000256" key="6">
    <source>
        <dbReference type="ARBA" id="ARBA00022692"/>
    </source>
</evidence>
<dbReference type="InterPro" id="IPR050351">
    <property type="entry name" value="BphY/WalK/GraS-like"/>
</dbReference>
<evidence type="ECO:0000256" key="5">
    <source>
        <dbReference type="ARBA" id="ARBA00022679"/>
    </source>
</evidence>
<dbReference type="Pfam" id="PF02518">
    <property type="entry name" value="HATPase_c"/>
    <property type="match status" value="1"/>
</dbReference>
<evidence type="ECO:0000256" key="9">
    <source>
        <dbReference type="ARBA" id="ARBA00023012"/>
    </source>
</evidence>
<keyword evidence="6 11" id="KW-0812">Transmembrane</keyword>
<keyword evidence="7 13" id="KW-0418">Kinase</keyword>
<sequence>MRARWKGPAVVAFFAAIFAVVFYLYRVPAEAVGYAALLCAVFGVLLALADFIRFYKRHWLLERLKAHIAVSLDGLPAPESLLEQDYRELVEAVYRDKNQLMTRQETAYREMMEYYTLWAHQIKTPIAALRLLLQSEKGEDEAELSAELFKIEQYVEMVLSYLRLDSESSDLIIKRYSLDAIVRQAVRKYAKLFVRKKISLHFTALNCQVLTDEKWLAFVVEQILSNALKYTRRGSVSIYMDHPECGKTLVIEDTGIGIQAEDLPRVFEKGYTGYNGRADKRSTGIGLYLCRRVLTKLSHTISIESTVGQGTRVKIGLDTIDLKVE</sequence>
<dbReference type="GO" id="GO:0000155">
    <property type="term" value="F:phosphorelay sensor kinase activity"/>
    <property type="evidence" value="ECO:0007669"/>
    <property type="project" value="InterPro"/>
</dbReference>
<dbReference type="SUPFAM" id="SSF55874">
    <property type="entry name" value="ATPase domain of HSP90 chaperone/DNA topoisomerase II/histidine kinase"/>
    <property type="match status" value="1"/>
</dbReference>
<evidence type="ECO:0000256" key="8">
    <source>
        <dbReference type="ARBA" id="ARBA00022989"/>
    </source>
</evidence>
<dbReference type="EC" id="2.7.13.3" evidence="3"/>
<accession>A0A328ULV2</accession>
<evidence type="ECO:0000256" key="3">
    <source>
        <dbReference type="ARBA" id="ARBA00012438"/>
    </source>
</evidence>
<name>A0A328ULV2_9FIRM</name>
<dbReference type="InterPro" id="IPR005467">
    <property type="entry name" value="His_kinase_dom"/>
</dbReference>
<keyword evidence="5" id="KW-0808">Transferase</keyword>
<dbReference type="InterPro" id="IPR036890">
    <property type="entry name" value="HATPase_C_sf"/>
</dbReference>
<evidence type="ECO:0000313" key="13">
    <source>
        <dbReference type="EMBL" id="RAQ30463.1"/>
    </source>
</evidence>
<evidence type="ECO:0000256" key="1">
    <source>
        <dbReference type="ARBA" id="ARBA00000085"/>
    </source>
</evidence>
<dbReference type="InterPro" id="IPR036097">
    <property type="entry name" value="HisK_dim/P_sf"/>
</dbReference>
<dbReference type="GO" id="GO:0005886">
    <property type="term" value="C:plasma membrane"/>
    <property type="evidence" value="ECO:0007669"/>
    <property type="project" value="UniProtKB-SubCell"/>
</dbReference>
<dbReference type="SMART" id="SM00387">
    <property type="entry name" value="HATPase_c"/>
    <property type="match status" value="1"/>
</dbReference>
<dbReference type="GO" id="GO:0016036">
    <property type="term" value="P:cellular response to phosphate starvation"/>
    <property type="evidence" value="ECO:0007669"/>
    <property type="project" value="TreeGrafter"/>
</dbReference>
<dbReference type="InterPro" id="IPR004358">
    <property type="entry name" value="Sig_transdc_His_kin-like_C"/>
</dbReference>
<feature type="transmembrane region" description="Helical" evidence="11">
    <location>
        <begin position="31"/>
        <end position="55"/>
    </location>
</feature>
<dbReference type="InterPro" id="IPR003594">
    <property type="entry name" value="HATPase_dom"/>
</dbReference>
<dbReference type="SUPFAM" id="SSF47384">
    <property type="entry name" value="Homodimeric domain of signal transducing histidine kinase"/>
    <property type="match status" value="1"/>
</dbReference>
<proteinExistence type="predicted"/>
<dbReference type="Gene3D" id="3.30.565.10">
    <property type="entry name" value="Histidine kinase-like ATPase, C-terminal domain"/>
    <property type="match status" value="1"/>
</dbReference>
<dbReference type="PANTHER" id="PTHR45453:SF2">
    <property type="entry name" value="HISTIDINE KINASE"/>
    <property type="match status" value="1"/>
</dbReference>
<keyword evidence="14" id="KW-1185">Reference proteome</keyword>
<protein>
    <recommendedName>
        <fullName evidence="3">histidine kinase</fullName>
        <ecNumber evidence="3">2.7.13.3</ecNumber>
    </recommendedName>
</protein>
<evidence type="ECO:0000256" key="11">
    <source>
        <dbReference type="SAM" id="Phobius"/>
    </source>
</evidence>
<evidence type="ECO:0000256" key="10">
    <source>
        <dbReference type="ARBA" id="ARBA00023136"/>
    </source>
</evidence>
<gene>
    <name evidence="13" type="ORF">DPQ25_02885</name>
</gene>
<comment type="caution">
    <text evidence="13">The sequence shown here is derived from an EMBL/GenBank/DDBJ whole genome shotgun (WGS) entry which is preliminary data.</text>
</comment>
<keyword evidence="4" id="KW-1003">Cell membrane</keyword>